<dbReference type="InterPro" id="IPR058851">
    <property type="entry name" value="CALS1_helical"/>
</dbReference>
<dbReference type="GO" id="GO:0005886">
    <property type="term" value="C:plasma membrane"/>
    <property type="evidence" value="ECO:0007669"/>
    <property type="project" value="TreeGrafter"/>
</dbReference>
<evidence type="ECO:0000256" key="4">
    <source>
        <dbReference type="ARBA" id="ARBA00022475"/>
    </source>
</evidence>
<comment type="similarity">
    <text evidence="2">Belongs to the glycosyltransferase 48 family.</text>
</comment>
<accession>A0A9D4VAL1</accession>
<dbReference type="Pfam" id="PF25968">
    <property type="entry name" value="CALS1"/>
    <property type="match status" value="1"/>
</dbReference>
<dbReference type="Pfam" id="PF02364">
    <property type="entry name" value="Glucan_synthase"/>
    <property type="match status" value="1"/>
</dbReference>
<dbReference type="PANTHER" id="PTHR12741">
    <property type="entry name" value="LYST-INTERACTING PROTEIN LIP5 DOPAMINE RESPONSIVE PROTEIN DRG-1"/>
    <property type="match status" value="1"/>
</dbReference>
<keyword evidence="6" id="KW-0808">Transferase</keyword>
<evidence type="ECO:0000256" key="10">
    <source>
        <dbReference type="ARBA" id="ARBA00023136"/>
    </source>
</evidence>
<keyword evidence="18" id="KW-1185">Reference proteome</keyword>
<dbReference type="EC" id="2.4.1.34" evidence="3"/>
<evidence type="ECO:0000256" key="5">
    <source>
        <dbReference type="ARBA" id="ARBA00022676"/>
    </source>
</evidence>
<feature type="transmembrane region" description="Helical" evidence="15">
    <location>
        <begin position="1755"/>
        <end position="1776"/>
    </location>
</feature>
<keyword evidence="7 15" id="KW-0812">Transmembrane</keyword>
<dbReference type="GO" id="GO:0000148">
    <property type="term" value="C:1,3-beta-D-glucan synthase complex"/>
    <property type="evidence" value="ECO:0007669"/>
    <property type="project" value="InterPro"/>
</dbReference>
<feature type="transmembrane region" description="Helical" evidence="15">
    <location>
        <begin position="1722"/>
        <end position="1743"/>
    </location>
</feature>
<keyword evidence="5" id="KW-0328">Glycosyltransferase</keyword>
<evidence type="ECO:0000313" key="17">
    <source>
        <dbReference type="EMBL" id="KAI5081972.1"/>
    </source>
</evidence>
<sequence>MLQPSARHRPLTQLEKQGTLKAFVRHRSKAQKCEVVRVSESCPRPLITQKLRNVKQRTSSMIAQKLAIAKQGSLRLLPSGPRRHHRLLEVIRDTIPRTLAMASKGDFEDVYTYNILQLNEDMIADDDALRFPAVRAATQALKRVKELKGSPPAEILIVEEGTDMLDWLGAFFGFQADNVRNQREHVVLLLANYQMRTQPPPEPMDRLDCSAVQLLRKKLLKNYTMWCSFFHKKPNLWLPKTAHTIDDRRELLYSCLYLLIWGEAANLRFMPECLCFLFHNMARELNHIIESPMDAETGDPFLPSSYGPNGFLNKVVEPIYRVLKAEAEASNDGKSPHSAWRNYDDMNEYFWSKRCFKQLSWPLKQFSSYMVAPKKSSRRVPLLPGQQKKVGKTGFVEQRSFWNIFRSFDHLWIGLILMLQAMMILAFNGDGLPWHVLYDKDVLAALLTVFITWSSLRLMQAVLDAGMQYSLISSETKLIGIRMLLKIVVASGWTTAFSVLLARIWMQREKDRSWSAEANLRMIQFLEAASLFILPEVLAITLFALPWIRNFIEKSEFGVFHALTWWFQIRLFVARGLREGVIDNLKYTIFWLVVLFAKFSFSYFLQVRPLVEPTRQLLNLHVEEFEWHEFFRNHNRFVVVVLWAPVVSIYAMDLQIWYSIASSLVGAAVGLFAHIGEIRNIEQLKLRFPFFASAVAFNLMPEAGRLVSEALPHHRLVALYRDMVKRVKLRYGLAKGYTKYERSSLESWKFARLWNEIIYHFRQEDLVSDHEVELLEIPIPPVSWNVSVMQWPSVLLSNEVLVALGFARDWQGSDDQKLWEKISKNEYRKCAVLESYDSFKNFLLLILKEDSKEYTIVQHLFKEIETDIELKHFCETYKVNELVEVHSRAVGVVEVLLNKPGLKDMQKVVDALQNLYDVVIRDFPSHNRHYESLRVAGLVTEHNKLLFVEAVDLPDPTDEVFFHKLRRLHTTLSTREALNDVPKNLDAKRRIAFFSNSLFMNMPHAPSVERMLAFSVLTPYYSEDVVYTKDQLRIPNEDGVTILYYLQSIYPDEWRNFLERMGLKESTQPEDDLWDGKDMARQLRMWASHRGQTLSRTVRGMMYYQRALDILALHDAESEADFKDGQANARLESLSGSHKSSSKRSATGASAKGAMPRARLAKKVKIRKAVAGLKFTYVVACQIYGAHKAKRDVRADDILFLMKTYPAMRVAYVDEVLTGQDVQYYSVLVKYDTYLEKEVEIYRIQLPGPLKLGEGKPENQNHAIIFTRGDAVQTIDMNQDNYFEEALKMRNLLEEFNKHYGIRRPQILGVREHVFTGSVSSLAWFMSAQETSFVTLGQRVLANPLKVRMHYGHPDVFDRLWFLTRGGISKASRVINISEDIFAGFNCTLRGGNVTHHEYIQVGKGRDVGLNQIALFEAKVSSGNGEQILSRDVYRLGHRLDFFRMLSFYHTTVGFYINNMLVVLTVYAFLWGRVYLALSGIENVIKNSSINMALTASLNQQFIVQLGLFTALPMIVENSLELGFSRAVWDFVTMQLELCSVFFTFSLGTKCHYFGRTLLHGGAKYRATGRGFVVRHERFAENYRLYARSHFVKGVELIILLIIYEAYGGTASSTAVYILLTFSSWFLALTWIIGPFLFNPTGFDWLQTVYDLEDFQSWLWYKGGVLMKADQSWEVWWNEEHDHLRTTDFWGRVIEIVLNIRFFLIHYGMVYRLHIAANNKSVLVYFVSWVYIVCAMVLYMILALAGEKYAAKNHLYYRAIQLLVAVFIGAVIVMLLELTEFEIVDLLLSVLAFIPTGWGMISISLVLKPFLVNTMAWPVIVGAARLYELAIAGVVIVPLAILSWFPGFQAMQTRILFNQAFSRGLQISRILTVKKQT</sequence>
<feature type="transmembrane region" description="Helical" evidence="15">
    <location>
        <begin position="1826"/>
        <end position="1845"/>
    </location>
</feature>
<organism evidence="17 18">
    <name type="scientific">Adiantum capillus-veneris</name>
    <name type="common">Maidenhair fern</name>
    <dbReference type="NCBI Taxonomy" id="13818"/>
    <lineage>
        <taxon>Eukaryota</taxon>
        <taxon>Viridiplantae</taxon>
        <taxon>Streptophyta</taxon>
        <taxon>Embryophyta</taxon>
        <taxon>Tracheophyta</taxon>
        <taxon>Polypodiopsida</taxon>
        <taxon>Polypodiidae</taxon>
        <taxon>Polypodiales</taxon>
        <taxon>Pteridineae</taxon>
        <taxon>Pteridaceae</taxon>
        <taxon>Vittarioideae</taxon>
        <taxon>Adiantum</taxon>
    </lineage>
</organism>
<dbReference type="EMBL" id="JABFUD020000003">
    <property type="protein sequence ID" value="KAI5081972.1"/>
    <property type="molecule type" value="Genomic_DNA"/>
</dbReference>
<evidence type="ECO:0000256" key="9">
    <source>
        <dbReference type="ARBA" id="ARBA00022989"/>
    </source>
</evidence>
<keyword evidence="11" id="KW-0961">Cell wall biogenesis/degradation</keyword>
<proteinExistence type="inferred from homology"/>
<evidence type="ECO:0000256" key="3">
    <source>
        <dbReference type="ARBA" id="ARBA00012589"/>
    </source>
</evidence>
<dbReference type="GO" id="GO:0008360">
    <property type="term" value="P:regulation of cell shape"/>
    <property type="evidence" value="ECO:0007669"/>
    <property type="project" value="UniProtKB-KW"/>
</dbReference>
<feature type="domain" description="1,3-beta-glucan synthase component FKS1-like" evidence="16">
    <location>
        <begin position="248"/>
        <end position="364"/>
    </location>
</feature>
<comment type="subcellular location">
    <subcellularLocation>
        <location evidence="1">Cell membrane</location>
        <topology evidence="1">Multi-pass membrane protein</topology>
    </subcellularLocation>
</comment>
<keyword evidence="9 15" id="KW-1133">Transmembrane helix</keyword>
<feature type="transmembrane region" description="Helical" evidence="15">
    <location>
        <begin position="585"/>
        <end position="605"/>
    </location>
</feature>
<feature type="transmembrane region" description="Helical" evidence="15">
    <location>
        <begin position="442"/>
        <end position="463"/>
    </location>
</feature>
<dbReference type="Pfam" id="PF14288">
    <property type="entry name" value="FKS1_dom1"/>
    <property type="match status" value="1"/>
</dbReference>
<feature type="transmembrane region" description="Helical" evidence="15">
    <location>
        <begin position="525"/>
        <end position="545"/>
    </location>
</feature>
<evidence type="ECO:0000313" key="18">
    <source>
        <dbReference type="Proteomes" id="UP000886520"/>
    </source>
</evidence>
<dbReference type="InterPro" id="IPR003440">
    <property type="entry name" value="Glyco_trans_48_dom"/>
</dbReference>
<dbReference type="PANTHER" id="PTHR12741:SF7">
    <property type="entry name" value="CALLOSE SYNTHASE 12"/>
    <property type="match status" value="1"/>
</dbReference>
<feature type="transmembrane region" description="Helical" evidence="15">
    <location>
        <begin position="483"/>
        <end position="505"/>
    </location>
</feature>
<dbReference type="GO" id="GO:0003843">
    <property type="term" value="F:1,3-beta-D-glucan synthase activity"/>
    <property type="evidence" value="ECO:0007669"/>
    <property type="project" value="UniProtKB-EC"/>
</dbReference>
<keyword evidence="4" id="KW-1003">Cell membrane</keyword>
<feature type="transmembrane region" description="Helical" evidence="15">
    <location>
        <begin position="1783"/>
        <end position="1806"/>
    </location>
</feature>
<evidence type="ECO:0000256" key="1">
    <source>
        <dbReference type="ARBA" id="ARBA00004651"/>
    </source>
</evidence>
<feature type="transmembrane region" description="Helical" evidence="15">
    <location>
        <begin position="557"/>
        <end position="573"/>
    </location>
</feature>
<dbReference type="OrthoDB" id="1880850at2759"/>
<evidence type="ECO:0000256" key="14">
    <source>
        <dbReference type="SAM" id="MobiDB-lite"/>
    </source>
</evidence>
<feature type="compositionally biased region" description="Low complexity" evidence="14">
    <location>
        <begin position="1133"/>
        <end position="1145"/>
    </location>
</feature>
<keyword evidence="10 15" id="KW-0472">Membrane</keyword>
<gene>
    <name evidence="17" type="ORF">GOP47_0001715</name>
</gene>
<evidence type="ECO:0000256" key="15">
    <source>
        <dbReference type="SAM" id="Phobius"/>
    </source>
</evidence>
<dbReference type="SMART" id="SM01205">
    <property type="entry name" value="FKS1_dom1"/>
    <property type="match status" value="1"/>
</dbReference>
<comment type="catalytic activity">
    <reaction evidence="13">
        <text>[(1-&gt;3)-beta-D-glucosyl](n) + UDP-alpha-D-glucose = [(1-&gt;3)-beta-D-glucosyl](n+1) + UDP + H(+)</text>
        <dbReference type="Rhea" id="RHEA:21476"/>
        <dbReference type="Rhea" id="RHEA-COMP:11146"/>
        <dbReference type="Rhea" id="RHEA-COMP:14303"/>
        <dbReference type="ChEBI" id="CHEBI:15378"/>
        <dbReference type="ChEBI" id="CHEBI:37671"/>
        <dbReference type="ChEBI" id="CHEBI:58223"/>
        <dbReference type="ChEBI" id="CHEBI:58885"/>
        <dbReference type="EC" id="2.4.1.34"/>
    </reaction>
</comment>
<evidence type="ECO:0000256" key="2">
    <source>
        <dbReference type="ARBA" id="ARBA00009040"/>
    </source>
</evidence>
<keyword evidence="8" id="KW-0133">Cell shape</keyword>
<evidence type="ECO:0000256" key="6">
    <source>
        <dbReference type="ARBA" id="ARBA00022679"/>
    </source>
</evidence>
<evidence type="ECO:0000256" key="12">
    <source>
        <dbReference type="ARBA" id="ARBA00032165"/>
    </source>
</evidence>
<evidence type="ECO:0000256" key="8">
    <source>
        <dbReference type="ARBA" id="ARBA00022960"/>
    </source>
</evidence>
<dbReference type="InterPro" id="IPR026899">
    <property type="entry name" value="FKS1-like_dom1"/>
</dbReference>
<evidence type="ECO:0000256" key="11">
    <source>
        <dbReference type="ARBA" id="ARBA00023316"/>
    </source>
</evidence>
<feature type="transmembrane region" description="Helical" evidence="15">
    <location>
        <begin position="1616"/>
        <end position="1638"/>
    </location>
</feature>
<dbReference type="Proteomes" id="UP000886520">
    <property type="component" value="Chromosome 2"/>
</dbReference>
<protein>
    <recommendedName>
        <fullName evidence="12">1,3-beta-glucan synthase</fullName>
        <ecNumber evidence="3">2.4.1.34</ecNumber>
    </recommendedName>
    <alternativeName>
        <fullName evidence="12">1,3-beta-glucan synthase</fullName>
    </alternativeName>
</protein>
<evidence type="ECO:0000256" key="13">
    <source>
        <dbReference type="ARBA" id="ARBA00047777"/>
    </source>
</evidence>
<comment type="caution">
    <text evidence="17">The sequence shown here is derived from an EMBL/GenBank/DDBJ whole genome shotgun (WGS) entry which is preliminary data.</text>
</comment>
<dbReference type="GO" id="GO:0006075">
    <property type="term" value="P:(1-&gt;3)-beta-D-glucan biosynthetic process"/>
    <property type="evidence" value="ECO:0007669"/>
    <property type="project" value="InterPro"/>
</dbReference>
<feature type="transmembrane region" description="Helical" evidence="15">
    <location>
        <begin position="411"/>
        <end position="430"/>
    </location>
</feature>
<feature type="transmembrane region" description="Helical" evidence="15">
    <location>
        <begin position="656"/>
        <end position="675"/>
    </location>
</feature>
<feature type="transmembrane region" description="Helical" evidence="15">
    <location>
        <begin position="1453"/>
        <end position="1478"/>
    </location>
</feature>
<feature type="region of interest" description="Disordered" evidence="14">
    <location>
        <begin position="1133"/>
        <end position="1154"/>
    </location>
</feature>
<evidence type="ECO:0000256" key="7">
    <source>
        <dbReference type="ARBA" id="ARBA00022692"/>
    </source>
</evidence>
<evidence type="ECO:0000259" key="16">
    <source>
        <dbReference type="SMART" id="SM01205"/>
    </source>
</evidence>
<name>A0A9D4VAL1_ADICA</name>
<feature type="transmembrane region" description="Helical" evidence="15">
    <location>
        <begin position="1689"/>
        <end position="1710"/>
    </location>
</feature>
<reference evidence="17" key="1">
    <citation type="submission" date="2021-01" db="EMBL/GenBank/DDBJ databases">
        <title>Adiantum capillus-veneris genome.</title>
        <authorList>
            <person name="Fang Y."/>
            <person name="Liao Q."/>
        </authorList>
    </citation>
    <scope>NUCLEOTIDE SEQUENCE</scope>
    <source>
        <strain evidence="17">H3</strain>
        <tissue evidence="17">Leaf</tissue>
    </source>
</reference>